<evidence type="ECO:0000256" key="4">
    <source>
        <dbReference type="ARBA" id="ARBA00012531"/>
    </source>
</evidence>
<sequence>MTYALDELNLESIIGREGSIDNQRAIPVIDLSDFENRREEIKQALWQAATKVGFFQVSHHSIPLELINRVFNQSKRFFSLSTQEKGNIALLEGQNAGWEYKNQIRPSTGTADQKESYQVTLPRMTNLWPDRLILPSFQSDVLQLEYQAWKLGMSILSCFAEQLGMEKDFFTQAHDRNSKHYQSTLRLLHYLPLEESYIPKPGMWRAGAHTDFDCLTMVFQRNGEGGLQACPGKDAQDEQTWTDVPATEEVITCNIGDMLMRWSDDQLKSTLHRVQMPQTAGSHKARYSMAFFCQANADQLIQGKLGKYKPMTAAEYLQHRLSANF</sequence>
<dbReference type="Pfam" id="PF14226">
    <property type="entry name" value="DIOX_N"/>
    <property type="match status" value="1"/>
</dbReference>
<dbReference type="SUPFAM" id="SSF51197">
    <property type="entry name" value="Clavaminate synthase-like"/>
    <property type="match status" value="1"/>
</dbReference>
<protein>
    <recommendedName>
        <fullName evidence="5">2-oxoglutarate-dependent ethylene/succinate-forming enzyme</fullName>
        <ecNumber evidence="4">1.13.12.19</ecNumber>
        <ecNumber evidence="3">1.14.20.7</ecNumber>
    </recommendedName>
    <alternativeName>
        <fullName evidence="7">2-oxoglutarate dioxygenase (ethylene-forming)</fullName>
    </alternativeName>
    <alternativeName>
        <fullName evidence="8">2-oxoglutarate/L-arginine monooxygenase/decarboxylase (succinate-forming)</fullName>
    </alternativeName>
</protein>
<dbReference type="PROSITE" id="PS51471">
    <property type="entry name" value="FE2OG_OXY"/>
    <property type="match status" value="1"/>
</dbReference>
<comment type="pathway">
    <text evidence="2">Alkene biosynthesis; ethylene biosynthesis via 2-oxoglutarate.</text>
</comment>
<evidence type="ECO:0000256" key="8">
    <source>
        <dbReference type="ARBA" id="ARBA00031282"/>
    </source>
</evidence>
<dbReference type="InterPro" id="IPR050231">
    <property type="entry name" value="Iron_ascorbate_oxido_reductase"/>
</dbReference>
<accession>A0ABN8DMR7</accession>
<dbReference type="GO" id="GO:0051213">
    <property type="term" value="F:dioxygenase activity"/>
    <property type="evidence" value="ECO:0007669"/>
    <property type="project" value="UniProtKB-KW"/>
</dbReference>
<keyword evidence="11 13" id="KW-0560">Oxidoreductase</keyword>
<dbReference type="EC" id="1.14.20.7" evidence="3"/>
<dbReference type="InterPro" id="IPR027443">
    <property type="entry name" value="IPNS-like_sf"/>
</dbReference>
<dbReference type="InterPro" id="IPR026992">
    <property type="entry name" value="DIOX_N"/>
</dbReference>
<dbReference type="RefSeq" id="WP_237486548.1">
    <property type="nucleotide sequence ID" value="NZ_CAKLCM010000003.1"/>
</dbReference>
<evidence type="ECO:0000256" key="6">
    <source>
        <dbReference type="ARBA" id="ARBA00022666"/>
    </source>
</evidence>
<dbReference type="EMBL" id="CAKLCM010000003">
    <property type="protein sequence ID" value="CAH0530027.1"/>
    <property type="molecule type" value="Genomic_DNA"/>
</dbReference>
<dbReference type="Pfam" id="PF03171">
    <property type="entry name" value="2OG-FeII_Oxy"/>
    <property type="match status" value="1"/>
</dbReference>
<keyword evidence="13" id="KW-0223">Dioxygenase</keyword>
<evidence type="ECO:0000256" key="7">
    <source>
        <dbReference type="ARBA" id="ARBA00031011"/>
    </source>
</evidence>
<keyword evidence="14" id="KW-1185">Reference proteome</keyword>
<comment type="cofactor">
    <cofactor evidence="1">
        <name>Fe(2+)</name>
        <dbReference type="ChEBI" id="CHEBI:29033"/>
    </cofactor>
</comment>
<evidence type="ECO:0000256" key="2">
    <source>
        <dbReference type="ARBA" id="ARBA00004767"/>
    </source>
</evidence>
<dbReference type="Proteomes" id="UP000838160">
    <property type="component" value="Unassembled WGS sequence"/>
</dbReference>
<organism evidence="13 14">
    <name type="scientific">Vibrio hippocampi</name>
    <dbReference type="NCBI Taxonomy" id="654686"/>
    <lineage>
        <taxon>Bacteria</taxon>
        <taxon>Pseudomonadati</taxon>
        <taxon>Pseudomonadota</taxon>
        <taxon>Gammaproteobacteria</taxon>
        <taxon>Vibrionales</taxon>
        <taxon>Vibrionaceae</taxon>
        <taxon>Vibrio</taxon>
    </lineage>
</organism>
<evidence type="ECO:0000256" key="1">
    <source>
        <dbReference type="ARBA" id="ARBA00001954"/>
    </source>
</evidence>
<comment type="catalytic activity">
    <reaction evidence="10">
        <text>L-arginine + 2-oxoglutarate + O2 = guanidine + L-glutamate 5-semialdehyde + succinate + CO2</text>
        <dbReference type="Rhea" id="RHEA:31535"/>
        <dbReference type="ChEBI" id="CHEBI:15379"/>
        <dbReference type="ChEBI" id="CHEBI:16526"/>
        <dbReference type="ChEBI" id="CHEBI:16810"/>
        <dbReference type="ChEBI" id="CHEBI:30031"/>
        <dbReference type="ChEBI" id="CHEBI:30087"/>
        <dbReference type="ChEBI" id="CHEBI:32682"/>
        <dbReference type="ChEBI" id="CHEBI:58066"/>
        <dbReference type="EC" id="1.14.20.7"/>
    </reaction>
</comment>
<reference evidence="13" key="1">
    <citation type="submission" date="2021-12" db="EMBL/GenBank/DDBJ databases">
        <authorList>
            <person name="Rodrigo-Torres L."/>
            <person name="Arahal R. D."/>
            <person name="Lucena T."/>
        </authorList>
    </citation>
    <scope>NUCLEOTIDE SEQUENCE</scope>
    <source>
        <strain evidence="13">CECT 8226</strain>
    </source>
</reference>
<evidence type="ECO:0000256" key="11">
    <source>
        <dbReference type="RuleBase" id="RU003682"/>
    </source>
</evidence>
<evidence type="ECO:0000256" key="3">
    <source>
        <dbReference type="ARBA" id="ARBA00012293"/>
    </source>
</evidence>
<keyword evidence="11" id="KW-0479">Metal-binding</keyword>
<evidence type="ECO:0000256" key="9">
    <source>
        <dbReference type="ARBA" id="ARBA00047725"/>
    </source>
</evidence>
<comment type="catalytic activity">
    <reaction evidence="9">
        <text>2-oxoglutarate + O2 + 2 H(+) = ethene + 3 CO2 + H2O</text>
        <dbReference type="Rhea" id="RHEA:31523"/>
        <dbReference type="ChEBI" id="CHEBI:15377"/>
        <dbReference type="ChEBI" id="CHEBI:15378"/>
        <dbReference type="ChEBI" id="CHEBI:15379"/>
        <dbReference type="ChEBI" id="CHEBI:16526"/>
        <dbReference type="ChEBI" id="CHEBI:16810"/>
        <dbReference type="ChEBI" id="CHEBI:18153"/>
        <dbReference type="EC" id="1.13.12.19"/>
    </reaction>
</comment>
<feature type="domain" description="Fe2OG dioxygenase" evidence="12">
    <location>
        <begin position="180"/>
        <end position="295"/>
    </location>
</feature>
<dbReference type="InterPro" id="IPR044861">
    <property type="entry name" value="IPNS-like_FE2OG_OXY"/>
</dbReference>
<evidence type="ECO:0000256" key="5">
    <source>
        <dbReference type="ARBA" id="ARBA00019045"/>
    </source>
</evidence>
<dbReference type="InterPro" id="IPR005123">
    <property type="entry name" value="Oxoglu/Fe-dep_dioxygenase_dom"/>
</dbReference>
<dbReference type="Gene3D" id="2.60.120.330">
    <property type="entry name" value="B-lactam Antibiotic, Isopenicillin N Synthase, Chain"/>
    <property type="match status" value="1"/>
</dbReference>
<keyword evidence="11" id="KW-0408">Iron</keyword>
<comment type="caution">
    <text evidence="13">The sequence shown here is derived from an EMBL/GenBank/DDBJ whole genome shotgun (WGS) entry which is preliminary data.</text>
</comment>
<evidence type="ECO:0000313" key="14">
    <source>
        <dbReference type="Proteomes" id="UP000838160"/>
    </source>
</evidence>
<name>A0ABN8DMR7_9VIBR</name>
<comment type="similarity">
    <text evidence="11">Belongs to the iron/ascorbate-dependent oxidoreductase family.</text>
</comment>
<gene>
    <name evidence="13" type="primary">vldW_2</name>
    <name evidence="13" type="ORF">VHP8226_03754</name>
</gene>
<dbReference type="PANTHER" id="PTHR47990">
    <property type="entry name" value="2-OXOGLUTARATE (2OG) AND FE(II)-DEPENDENT OXYGENASE SUPERFAMILY PROTEIN-RELATED"/>
    <property type="match status" value="1"/>
</dbReference>
<proteinExistence type="inferred from homology"/>
<keyword evidence="6" id="KW-0266">Ethylene biosynthesis</keyword>
<dbReference type="EC" id="1.13.12.19" evidence="4"/>
<evidence type="ECO:0000259" key="12">
    <source>
        <dbReference type="PROSITE" id="PS51471"/>
    </source>
</evidence>
<evidence type="ECO:0000256" key="10">
    <source>
        <dbReference type="ARBA" id="ARBA00049359"/>
    </source>
</evidence>
<evidence type="ECO:0000313" key="13">
    <source>
        <dbReference type="EMBL" id="CAH0530027.1"/>
    </source>
</evidence>